<accession>A0ABR7RPV5</accession>
<dbReference type="PROSITE" id="PS51318">
    <property type="entry name" value="TAT"/>
    <property type="match status" value="1"/>
</dbReference>
<protein>
    <submittedName>
        <fullName evidence="1">YncE family protein</fullName>
    </submittedName>
</protein>
<dbReference type="InterPro" id="IPR015943">
    <property type="entry name" value="WD40/YVTN_repeat-like_dom_sf"/>
</dbReference>
<dbReference type="Proteomes" id="UP000626026">
    <property type="component" value="Unassembled WGS sequence"/>
</dbReference>
<dbReference type="SUPFAM" id="SSF51004">
    <property type="entry name" value="C-terminal (heme d1) domain of cytochrome cd1-nitrite reductase"/>
    <property type="match status" value="1"/>
</dbReference>
<dbReference type="InterPro" id="IPR011048">
    <property type="entry name" value="Haem_d1_sf"/>
</dbReference>
<dbReference type="RefSeq" id="WP_187785487.1">
    <property type="nucleotide sequence ID" value="NZ_JACTVA010000030.1"/>
</dbReference>
<sequence length="384" mass="39841">MPHPRPTALPLTRRQSLALASAALLALHGPRTARAQSARGLAVQARQDLAPHLYEVVYSTAQKAVFVVSAGGFTPEAPQSKVFRLDPATLAVQAEIGLPLKGFGLALDDAAGRLYVGHALDASVTAIDIASNRVVTTLRLAEMVQKPDGKQEAPYGLRRLAVDPARGRLYLPGLSLKDGVLYTVDTKAMKLEKTVPGIGPGASGIALDASGQRIFVSTLAGHLVTVDADQLAVSRQFAAGGAEQPLKLAWDPAGNRLLAIDQGLEGIRRLQEKNIPGFTSSNPGNRVVALEPETGRLLAEAPVAAGPVTLLPDAAKGQLYVASRGGGALTVLALDSLAKRGELSLPAHPNSLAIDAASSALFVTVKAEPKAGALDPEAVARIAL</sequence>
<name>A0ABR7RPV5_9PROT</name>
<comment type="caution">
    <text evidence="1">The sequence shown here is derived from an EMBL/GenBank/DDBJ whole genome shotgun (WGS) entry which is preliminary data.</text>
</comment>
<dbReference type="PANTHER" id="PTHR47197">
    <property type="entry name" value="PROTEIN NIRF"/>
    <property type="match status" value="1"/>
</dbReference>
<dbReference type="EMBL" id="JACTVA010000030">
    <property type="protein sequence ID" value="MBC9208329.1"/>
    <property type="molecule type" value="Genomic_DNA"/>
</dbReference>
<reference evidence="1 2" key="1">
    <citation type="journal article" date="2013" name="Int. J. Syst. Evol. Microbiol.">
        <title>Roseomonas aerophila sp. nov., isolated from air.</title>
        <authorList>
            <person name="Kim S.J."/>
            <person name="Weon H.Y."/>
            <person name="Ahn J.H."/>
            <person name="Hong S.B."/>
            <person name="Seok S.J."/>
            <person name="Whang K.S."/>
            <person name="Kwon S.W."/>
        </authorList>
    </citation>
    <scope>NUCLEOTIDE SEQUENCE [LARGE SCALE GENOMIC DNA]</scope>
    <source>
        <strain evidence="1 2">NBRC 108923</strain>
    </source>
</reference>
<gene>
    <name evidence="1" type="ORF">IBL26_15900</name>
</gene>
<dbReference type="Gene3D" id="2.130.10.10">
    <property type="entry name" value="YVTN repeat-like/Quinoprotein amine dehydrogenase"/>
    <property type="match status" value="1"/>
</dbReference>
<proteinExistence type="predicted"/>
<dbReference type="InterPro" id="IPR051200">
    <property type="entry name" value="Host-pathogen_enzymatic-act"/>
</dbReference>
<evidence type="ECO:0000313" key="1">
    <source>
        <dbReference type="EMBL" id="MBC9208329.1"/>
    </source>
</evidence>
<dbReference type="InterPro" id="IPR006311">
    <property type="entry name" value="TAT_signal"/>
</dbReference>
<keyword evidence="2" id="KW-1185">Reference proteome</keyword>
<dbReference type="PANTHER" id="PTHR47197:SF3">
    <property type="entry name" value="DIHYDRO-HEME D1 DEHYDROGENASE"/>
    <property type="match status" value="1"/>
</dbReference>
<evidence type="ECO:0000313" key="2">
    <source>
        <dbReference type="Proteomes" id="UP000626026"/>
    </source>
</evidence>
<organism evidence="1 2">
    <name type="scientific">Teichococcus aerophilus</name>
    <dbReference type="NCBI Taxonomy" id="1224513"/>
    <lineage>
        <taxon>Bacteria</taxon>
        <taxon>Pseudomonadati</taxon>
        <taxon>Pseudomonadota</taxon>
        <taxon>Alphaproteobacteria</taxon>
        <taxon>Acetobacterales</taxon>
        <taxon>Roseomonadaceae</taxon>
        <taxon>Roseomonas</taxon>
    </lineage>
</organism>